<dbReference type="GO" id="GO:0000049">
    <property type="term" value="F:tRNA binding"/>
    <property type="evidence" value="ECO:0007669"/>
    <property type="project" value="TreeGrafter"/>
</dbReference>
<feature type="domain" description="Aminoacyl-transfer RNA synthetases class-II family profile" evidence="9">
    <location>
        <begin position="184"/>
        <end position="499"/>
    </location>
</feature>
<evidence type="ECO:0000256" key="7">
    <source>
        <dbReference type="HAMAP-Rule" id="MF_00252"/>
    </source>
</evidence>
<evidence type="ECO:0000256" key="3">
    <source>
        <dbReference type="ARBA" id="ARBA00022741"/>
    </source>
</evidence>
<keyword evidence="7" id="KW-0648">Protein biosynthesis</keyword>
<dbReference type="AlphaFoldDB" id="A0A2N3G6X2"/>
<comment type="caution">
    <text evidence="10">The sequence shown here is derived from an EMBL/GenBank/DDBJ whole genome shotgun (WGS) entry which is preliminary data.</text>
</comment>
<dbReference type="InterPro" id="IPR002313">
    <property type="entry name" value="Lys-tRNA-ligase_II"/>
</dbReference>
<keyword evidence="7" id="KW-0963">Cytoplasm</keyword>
<evidence type="ECO:0000256" key="6">
    <source>
        <dbReference type="ARBA" id="ARBA00048573"/>
    </source>
</evidence>
<comment type="similarity">
    <text evidence="7">Belongs to the class-II aminoacyl-tRNA synthetase family.</text>
</comment>
<dbReference type="CDD" id="cd00775">
    <property type="entry name" value="LysRS_core"/>
    <property type="match status" value="1"/>
</dbReference>
<dbReference type="HAMAP" id="MF_00252">
    <property type="entry name" value="Lys_tRNA_synth_class2"/>
    <property type="match status" value="1"/>
</dbReference>
<dbReference type="EMBL" id="PHEX01000015">
    <property type="protein sequence ID" value="PKQ28467.1"/>
    <property type="molecule type" value="Genomic_DNA"/>
</dbReference>
<dbReference type="GO" id="GO:0006430">
    <property type="term" value="P:lysyl-tRNA aminoacylation"/>
    <property type="evidence" value="ECO:0007669"/>
    <property type="project" value="UniProtKB-UniRule"/>
</dbReference>
<dbReference type="Proteomes" id="UP000233654">
    <property type="component" value="Unassembled WGS sequence"/>
</dbReference>
<sequence length="510" mass="57236">MTPKGKHPVEENELQRVRRAKLQKILDAGGEAYKPFYGKPGDIVHAANLASEFASIDPGSASGKNVVVAGRLIGRREHGKATFADLQDSSGKIQLMLRQDVVGEDSYALFGDLDMGDWTGATGEVVRSRRGELTIAVHSFELLSKSLRPLPEKWHGLKDREQRYRQRYLDLLMNPEARWVLESRARMIKEIRRFFDERGFVEVETPMLQPIPGGATARPFVTYHNALGMDLYMRIAPELYLKRLLVGGYDKVYELNRNFRNEGISALHNPEFTMLEAYQAFVDYRYLMEFLQELITRAIVAVHGSSEFEFAGMKISLAPPWKKVTMLEALSEFAGLELDITTDASRLKALAAERDIEVPSTAGPGWIINELYEKLVEPLLIQPTFVLDYPEEVSPLARKNLSSPGFTERFEILVAGHEIANAFSELTDPVDQRARFEAQALKRAAGDEGAQPSDEEFLVALEYGMPPAGGLGVGIDRLAMLATGRQNIRDVIIFPHLRPRHGRSSQTHVE</sequence>
<dbReference type="GO" id="GO:0004824">
    <property type="term" value="F:lysine-tRNA ligase activity"/>
    <property type="evidence" value="ECO:0007669"/>
    <property type="project" value="UniProtKB-UniRule"/>
</dbReference>
<dbReference type="InterPro" id="IPR045864">
    <property type="entry name" value="aa-tRNA-synth_II/BPL/LPL"/>
</dbReference>
<dbReference type="NCBIfam" id="TIGR00499">
    <property type="entry name" value="lysS_bact"/>
    <property type="match status" value="1"/>
</dbReference>
<dbReference type="SUPFAM" id="SSF55681">
    <property type="entry name" value="Class II aaRS and biotin synthetases"/>
    <property type="match status" value="1"/>
</dbReference>
<dbReference type="PROSITE" id="PS50862">
    <property type="entry name" value="AA_TRNA_LIGASE_II"/>
    <property type="match status" value="1"/>
</dbReference>
<name>A0A2N3G6X2_9ACTN</name>
<evidence type="ECO:0000256" key="4">
    <source>
        <dbReference type="ARBA" id="ARBA00022840"/>
    </source>
</evidence>
<feature type="binding site" evidence="7">
    <location>
        <position position="418"/>
    </location>
    <ligand>
        <name>Mg(2+)</name>
        <dbReference type="ChEBI" id="CHEBI:18420"/>
        <label>1</label>
    </ligand>
</feature>
<dbReference type="GO" id="GO:0000287">
    <property type="term" value="F:magnesium ion binding"/>
    <property type="evidence" value="ECO:0007669"/>
    <property type="project" value="UniProtKB-UniRule"/>
</dbReference>
<evidence type="ECO:0000256" key="2">
    <source>
        <dbReference type="ARBA" id="ARBA00022723"/>
    </source>
</evidence>
<dbReference type="InterPro" id="IPR044136">
    <property type="entry name" value="Lys-tRNA-ligase_II_N"/>
</dbReference>
<dbReference type="NCBIfam" id="NF001756">
    <property type="entry name" value="PRK00484.1"/>
    <property type="match status" value="1"/>
</dbReference>
<dbReference type="InterPro" id="IPR012340">
    <property type="entry name" value="NA-bd_OB-fold"/>
</dbReference>
<comment type="cofactor">
    <cofactor evidence="7 8">
        <name>Mg(2+)</name>
        <dbReference type="ChEBI" id="CHEBI:18420"/>
    </cofactor>
    <text evidence="7 8">Binds 3 Mg(2+) ions per subunit.</text>
</comment>
<organism evidence="10 11">
    <name type="scientific">Candidatus Anoxymicrobium japonicum</name>
    <dbReference type="NCBI Taxonomy" id="2013648"/>
    <lineage>
        <taxon>Bacteria</taxon>
        <taxon>Bacillati</taxon>
        <taxon>Actinomycetota</taxon>
        <taxon>Candidatus Geothermincolia</taxon>
        <taxon>Candidatus Geothermincolales</taxon>
        <taxon>Candidatus Anoxymicrobiaceae</taxon>
        <taxon>Candidatus Anoxymicrobium</taxon>
    </lineage>
</organism>
<protein>
    <recommendedName>
        <fullName evidence="7">Lysine--tRNA ligase</fullName>
        <ecNumber evidence="7">6.1.1.6</ecNumber>
    </recommendedName>
    <alternativeName>
        <fullName evidence="7">Lysyl-tRNA synthetase</fullName>
        <shortName evidence="7">LysRS</shortName>
    </alternativeName>
</protein>
<dbReference type="Gene3D" id="3.30.930.10">
    <property type="entry name" value="Bira Bifunctional Protein, Domain 2"/>
    <property type="match status" value="1"/>
</dbReference>
<feature type="binding site" evidence="7">
    <location>
        <position position="418"/>
    </location>
    <ligand>
        <name>Mg(2+)</name>
        <dbReference type="ChEBI" id="CHEBI:18420"/>
        <label>2</label>
    </ligand>
</feature>
<dbReference type="InterPro" id="IPR004364">
    <property type="entry name" value="Aa-tRNA-synt_II"/>
</dbReference>
<evidence type="ECO:0000259" key="9">
    <source>
        <dbReference type="PROSITE" id="PS50862"/>
    </source>
</evidence>
<evidence type="ECO:0000256" key="8">
    <source>
        <dbReference type="RuleBase" id="RU000336"/>
    </source>
</evidence>
<dbReference type="EC" id="6.1.1.6" evidence="7"/>
<evidence type="ECO:0000313" key="10">
    <source>
        <dbReference type="EMBL" id="PKQ28467.1"/>
    </source>
</evidence>
<dbReference type="PANTHER" id="PTHR42918">
    <property type="entry name" value="LYSYL-TRNA SYNTHETASE"/>
    <property type="match status" value="1"/>
</dbReference>
<dbReference type="InterPro" id="IPR006195">
    <property type="entry name" value="aa-tRNA-synth_II"/>
</dbReference>
<dbReference type="PANTHER" id="PTHR42918:SF15">
    <property type="entry name" value="LYSINE--TRNA LIGASE, CHLOROPLASTIC_MITOCHONDRIAL"/>
    <property type="match status" value="1"/>
</dbReference>
<keyword evidence="2 7" id="KW-0479">Metal-binding</keyword>
<dbReference type="Gene3D" id="2.40.50.140">
    <property type="entry name" value="Nucleic acid-binding proteins"/>
    <property type="match status" value="1"/>
</dbReference>
<dbReference type="CDD" id="cd04322">
    <property type="entry name" value="LysRS_N"/>
    <property type="match status" value="1"/>
</dbReference>
<keyword evidence="3 7" id="KW-0547">Nucleotide-binding</keyword>
<dbReference type="GO" id="GO:0005829">
    <property type="term" value="C:cytosol"/>
    <property type="evidence" value="ECO:0007669"/>
    <property type="project" value="TreeGrafter"/>
</dbReference>
<gene>
    <name evidence="7 10" type="primary">lysS</name>
    <name evidence="10" type="ORF">CVT63_02685</name>
</gene>
<evidence type="ECO:0000256" key="5">
    <source>
        <dbReference type="ARBA" id="ARBA00023146"/>
    </source>
</evidence>
<dbReference type="PRINTS" id="PR00982">
    <property type="entry name" value="TRNASYNTHLYS"/>
</dbReference>
<feature type="binding site" evidence="7">
    <location>
        <position position="411"/>
    </location>
    <ligand>
        <name>Mg(2+)</name>
        <dbReference type="ChEBI" id="CHEBI:18420"/>
        <label>1</label>
    </ligand>
</feature>
<evidence type="ECO:0000313" key="11">
    <source>
        <dbReference type="Proteomes" id="UP000233654"/>
    </source>
</evidence>
<proteinExistence type="inferred from homology"/>
<comment type="catalytic activity">
    <reaction evidence="6 7 8">
        <text>tRNA(Lys) + L-lysine + ATP = L-lysyl-tRNA(Lys) + AMP + diphosphate</text>
        <dbReference type="Rhea" id="RHEA:20792"/>
        <dbReference type="Rhea" id="RHEA-COMP:9696"/>
        <dbReference type="Rhea" id="RHEA-COMP:9697"/>
        <dbReference type="ChEBI" id="CHEBI:30616"/>
        <dbReference type="ChEBI" id="CHEBI:32551"/>
        <dbReference type="ChEBI" id="CHEBI:33019"/>
        <dbReference type="ChEBI" id="CHEBI:78442"/>
        <dbReference type="ChEBI" id="CHEBI:78529"/>
        <dbReference type="ChEBI" id="CHEBI:456215"/>
        <dbReference type="EC" id="6.1.1.6"/>
    </reaction>
</comment>
<keyword evidence="1 7" id="KW-0436">Ligase</keyword>
<evidence type="ECO:0000256" key="1">
    <source>
        <dbReference type="ARBA" id="ARBA00022598"/>
    </source>
</evidence>
<dbReference type="InterPro" id="IPR018149">
    <property type="entry name" value="Lys-tRNA-synth_II_C"/>
</dbReference>
<dbReference type="Pfam" id="PF01336">
    <property type="entry name" value="tRNA_anti-codon"/>
    <property type="match status" value="1"/>
</dbReference>
<reference evidence="10 11" key="1">
    <citation type="journal article" date="2017" name="ISME J.">
        <title>Potential for microbial H2 and metal transformations associated with novel bacteria and archaea in deep terrestrial subsurface sediments.</title>
        <authorList>
            <person name="Hernsdorf A.W."/>
            <person name="Amano Y."/>
            <person name="Miyakawa K."/>
            <person name="Ise K."/>
            <person name="Suzuki Y."/>
            <person name="Anantharaman K."/>
            <person name="Probst A."/>
            <person name="Burstein D."/>
            <person name="Thomas B.C."/>
            <person name="Banfield J.F."/>
        </authorList>
    </citation>
    <scope>NUCLEOTIDE SEQUENCE [LARGE SCALE GENOMIC DNA]</scope>
    <source>
        <strain evidence="10">HGW-Actinobacteria-3</strain>
    </source>
</reference>
<dbReference type="SUPFAM" id="SSF50249">
    <property type="entry name" value="Nucleic acid-binding proteins"/>
    <property type="match status" value="1"/>
</dbReference>
<dbReference type="GO" id="GO:0005524">
    <property type="term" value="F:ATP binding"/>
    <property type="evidence" value="ECO:0007669"/>
    <property type="project" value="UniProtKB-UniRule"/>
</dbReference>
<keyword evidence="4 7" id="KW-0067">ATP-binding</keyword>
<dbReference type="InterPro" id="IPR004365">
    <property type="entry name" value="NA-bd_OB_tRNA"/>
</dbReference>
<comment type="subcellular location">
    <subcellularLocation>
        <location evidence="7">Cytoplasm</location>
    </subcellularLocation>
</comment>
<comment type="subunit">
    <text evidence="7">Homodimer.</text>
</comment>
<keyword evidence="5 7" id="KW-0030">Aminoacyl-tRNA synthetase</keyword>
<keyword evidence="7 8" id="KW-0460">Magnesium</keyword>
<dbReference type="Pfam" id="PF00152">
    <property type="entry name" value="tRNA-synt_2"/>
    <property type="match status" value="1"/>
</dbReference>
<accession>A0A2N3G6X2</accession>